<dbReference type="Gene3D" id="3.90.470.20">
    <property type="entry name" value="4'-phosphopantetheinyl transferase domain"/>
    <property type="match status" value="1"/>
</dbReference>
<evidence type="ECO:0000259" key="9">
    <source>
        <dbReference type="Pfam" id="PF01648"/>
    </source>
</evidence>
<dbReference type="Pfam" id="PF01648">
    <property type="entry name" value="ACPS"/>
    <property type="match status" value="1"/>
</dbReference>
<dbReference type="InterPro" id="IPR037143">
    <property type="entry name" value="4-PPantetheinyl_Trfase_dom_sf"/>
</dbReference>
<protein>
    <recommendedName>
        <fullName evidence="8">Holo-[acyl-carrier-protein] synthase</fullName>
        <shortName evidence="8">Holo-ACP synthase</shortName>
        <ecNumber evidence="8">2.7.8.7</ecNumber>
    </recommendedName>
    <alternativeName>
        <fullName evidence="8">4'-phosphopantetheinyl transferase AcpS</fullName>
    </alternativeName>
</protein>
<dbReference type="EMBL" id="DLVE01000044">
    <property type="protein sequence ID" value="HAA83806.1"/>
    <property type="molecule type" value="Genomic_DNA"/>
</dbReference>
<evidence type="ECO:0000313" key="10">
    <source>
        <dbReference type="EMBL" id="HAA83806.1"/>
    </source>
</evidence>
<feature type="binding site" evidence="8">
    <location>
        <position position="9"/>
    </location>
    <ligand>
        <name>Mg(2+)</name>
        <dbReference type="ChEBI" id="CHEBI:18420"/>
    </ligand>
</feature>
<keyword evidence="5 8" id="KW-0460">Magnesium</keyword>
<evidence type="ECO:0000313" key="11">
    <source>
        <dbReference type="Proteomes" id="UP000257240"/>
    </source>
</evidence>
<evidence type="ECO:0000256" key="1">
    <source>
        <dbReference type="ARBA" id="ARBA00022516"/>
    </source>
</evidence>
<keyword evidence="2 8" id="KW-0808">Transferase</keyword>
<sequence length="126" mass="14383">MNLLGIGVDLVYLPRIEKIYSAYPKRFLEKVFHPKEVSLALKRKDTPVYLASCFAAKEAFYKALGGYQPFVWQEISLLRDPQTKKPFIEIEGRALEVFRERGGRDCLVSLSHEKDYVVCIVVITGG</sequence>
<dbReference type="InterPro" id="IPR002582">
    <property type="entry name" value="ACPS"/>
</dbReference>
<keyword evidence="6 8" id="KW-0443">Lipid metabolism</keyword>
<comment type="similarity">
    <text evidence="8">Belongs to the P-Pant transferase superfamily. AcpS family.</text>
</comment>
<evidence type="ECO:0000256" key="3">
    <source>
        <dbReference type="ARBA" id="ARBA00022723"/>
    </source>
</evidence>
<comment type="catalytic activity">
    <reaction evidence="8">
        <text>apo-[ACP] + CoA = holo-[ACP] + adenosine 3',5'-bisphosphate + H(+)</text>
        <dbReference type="Rhea" id="RHEA:12068"/>
        <dbReference type="Rhea" id="RHEA-COMP:9685"/>
        <dbReference type="Rhea" id="RHEA-COMP:9690"/>
        <dbReference type="ChEBI" id="CHEBI:15378"/>
        <dbReference type="ChEBI" id="CHEBI:29999"/>
        <dbReference type="ChEBI" id="CHEBI:57287"/>
        <dbReference type="ChEBI" id="CHEBI:58343"/>
        <dbReference type="ChEBI" id="CHEBI:64479"/>
        <dbReference type="EC" id="2.7.8.7"/>
    </reaction>
</comment>
<comment type="cofactor">
    <cofactor evidence="8">
        <name>Mg(2+)</name>
        <dbReference type="ChEBI" id="CHEBI:18420"/>
    </cofactor>
</comment>
<gene>
    <name evidence="8 10" type="primary">acpS</name>
    <name evidence="10" type="ORF">DCE01_03360</name>
</gene>
<feature type="binding site" evidence="8">
    <location>
        <position position="58"/>
    </location>
    <ligand>
        <name>Mg(2+)</name>
        <dbReference type="ChEBI" id="CHEBI:18420"/>
    </ligand>
</feature>
<dbReference type="GO" id="GO:0000287">
    <property type="term" value="F:magnesium ion binding"/>
    <property type="evidence" value="ECO:0007669"/>
    <property type="project" value="UniProtKB-UniRule"/>
</dbReference>
<comment type="caution">
    <text evidence="10">The sequence shown here is derived from an EMBL/GenBank/DDBJ whole genome shotgun (WGS) entry which is preliminary data.</text>
</comment>
<dbReference type="NCBIfam" id="TIGR00516">
    <property type="entry name" value="acpS"/>
    <property type="match status" value="1"/>
</dbReference>
<reference evidence="10 11" key="1">
    <citation type="journal article" date="2018" name="Nat. Biotechnol.">
        <title>A standardized bacterial taxonomy based on genome phylogeny substantially revises the tree of life.</title>
        <authorList>
            <person name="Parks D.H."/>
            <person name="Chuvochina M."/>
            <person name="Waite D.W."/>
            <person name="Rinke C."/>
            <person name="Skarshewski A."/>
            <person name="Chaumeil P.A."/>
            <person name="Hugenholtz P."/>
        </authorList>
    </citation>
    <scope>NUCLEOTIDE SEQUENCE [LARGE SCALE GENOMIC DNA]</scope>
    <source>
        <strain evidence="10">UBA12529</strain>
    </source>
</reference>
<dbReference type="InterPro" id="IPR004568">
    <property type="entry name" value="Ppantetheine-prot_Trfase_dom"/>
</dbReference>
<dbReference type="GO" id="GO:0005737">
    <property type="term" value="C:cytoplasm"/>
    <property type="evidence" value="ECO:0007669"/>
    <property type="project" value="UniProtKB-SubCell"/>
</dbReference>
<accession>A0A101FK99</accession>
<proteinExistence type="inferred from homology"/>
<dbReference type="Proteomes" id="UP000257240">
    <property type="component" value="Unassembled WGS sequence"/>
</dbReference>
<keyword evidence="1 8" id="KW-0444">Lipid biosynthesis</keyword>
<feature type="domain" description="4'-phosphopantetheinyl transferase" evidence="9">
    <location>
        <begin position="5"/>
        <end position="120"/>
    </location>
</feature>
<evidence type="ECO:0000256" key="4">
    <source>
        <dbReference type="ARBA" id="ARBA00022832"/>
    </source>
</evidence>
<keyword evidence="8" id="KW-0963">Cytoplasm</keyword>
<evidence type="ECO:0000256" key="6">
    <source>
        <dbReference type="ARBA" id="ARBA00023098"/>
    </source>
</evidence>
<dbReference type="InterPro" id="IPR008278">
    <property type="entry name" value="4-PPantetheinyl_Trfase_dom"/>
</dbReference>
<evidence type="ECO:0000256" key="7">
    <source>
        <dbReference type="ARBA" id="ARBA00023160"/>
    </source>
</evidence>
<evidence type="ECO:0000256" key="2">
    <source>
        <dbReference type="ARBA" id="ARBA00022679"/>
    </source>
</evidence>
<dbReference type="RefSeq" id="WP_273018931.1">
    <property type="nucleotide sequence ID" value="NZ_DAINLL010000007.1"/>
</dbReference>
<evidence type="ECO:0000256" key="5">
    <source>
        <dbReference type="ARBA" id="ARBA00022842"/>
    </source>
</evidence>
<evidence type="ECO:0000256" key="8">
    <source>
        <dbReference type="HAMAP-Rule" id="MF_00101"/>
    </source>
</evidence>
<keyword evidence="3 8" id="KW-0479">Metal-binding</keyword>
<organism evidence="10 11">
    <name type="scientific">Thermodesulfobacterium commune</name>
    <dbReference type="NCBI Taxonomy" id="1741"/>
    <lineage>
        <taxon>Bacteria</taxon>
        <taxon>Pseudomonadati</taxon>
        <taxon>Thermodesulfobacteriota</taxon>
        <taxon>Thermodesulfobacteria</taxon>
        <taxon>Thermodesulfobacteriales</taxon>
        <taxon>Thermodesulfobacteriaceae</taxon>
        <taxon>Thermodesulfobacterium</taxon>
    </lineage>
</organism>
<dbReference type="GO" id="GO:0008897">
    <property type="term" value="F:holo-[acyl-carrier-protein] synthase activity"/>
    <property type="evidence" value="ECO:0007669"/>
    <property type="project" value="UniProtKB-UniRule"/>
</dbReference>
<name>A0A101FK99_9BACT</name>
<dbReference type="NCBIfam" id="TIGR00556">
    <property type="entry name" value="pantethn_trn"/>
    <property type="match status" value="1"/>
</dbReference>
<dbReference type="HAMAP" id="MF_00101">
    <property type="entry name" value="AcpS"/>
    <property type="match status" value="1"/>
</dbReference>
<dbReference type="GO" id="GO:0006633">
    <property type="term" value="P:fatty acid biosynthetic process"/>
    <property type="evidence" value="ECO:0007669"/>
    <property type="project" value="UniProtKB-UniRule"/>
</dbReference>
<dbReference type="SUPFAM" id="SSF56214">
    <property type="entry name" value="4'-phosphopantetheinyl transferase"/>
    <property type="match status" value="1"/>
</dbReference>
<dbReference type="EC" id="2.7.8.7" evidence="8"/>
<comment type="function">
    <text evidence="8">Transfers the 4'-phosphopantetheine moiety from coenzyme A to a Ser of acyl-carrier-protein.</text>
</comment>
<keyword evidence="4 8" id="KW-0276">Fatty acid metabolism</keyword>
<dbReference type="AlphaFoldDB" id="A0A101FK99"/>
<comment type="subcellular location">
    <subcellularLocation>
        <location evidence="8">Cytoplasm</location>
    </subcellularLocation>
</comment>
<keyword evidence="7 8" id="KW-0275">Fatty acid biosynthesis</keyword>